<proteinExistence type="predicted"/>
<dbReference type="Proteomes" id="UP000192374">
    <property type="component" value="Unassembled WGS sequence"/>
</dbReference>
<protein>
    <submittedName>
        <fullName evidence="2">Uncharacterized protein</fullName>
    </submittedName>
</protein>
<comment type="caution">
    <text evidence="2">The sequence shown here is derived from an EMBL/GenBank/DDBJ whole genome shotgun (WGS) entry which is preliminary data.</text>
</comment>
<sequence length="78" mass="8460">MSAELFDEAQPRHLPGSPVGEQLVGRLQDQAVRSVELVAATGAGDAGLRDRQRIRQTGAPSFDVVKWVSQFAEPPYAQ</sequence>
<gene>
    <name evidence="2" type="ORF">BST37_13995</name>
</gene>
<organism evidence="2 3">
    <name type="scientific">Mycobacterium noviomagense</name>
    <dbReference type="NCBI Taxonomy" id="459858"/>
    <lineage>
        <taxon>Bacteria</taxon>
        <taxon>Bacillati</taxon>
        <taxon>Actinomycetota</taxon>
        <taxon>Actinomycetes</taxon>
        <taxon>Mycobacteriales</taxon>
        <taxon>Mycobacteriaceae</taxon>
        <taxon>Mycobacterium</taxon>
    </lineage>
</organism>
<accession>A0ABX3T355</accession>
<dbReference type="EMBL" id="MVIC01000025">
    <property type="protein sequence ID" value="ORB13319.1"/>
    <property type="molecule type" value="Genomic_DNA"/>
</dbReference>
<evidence type="ECO:0000256" key="1">
    <source>
        <dbReference type="SAM" id="MobiDB-lite"/>
    </source>
</evidence>
<evidence type="ECO:0000313" key="3">
    <source>
        <dbReference type="Proteomes" id="UP000192374"/>
    </source>
</evidence>
<feature type="region of interest" description="Disordered" evidence="1">
    <location>
        <begin position="1"/>
        <end position="20"/>
    </location>
</feature>
<keyword evidence="3" id="KW-1185">Reference proteome</keyword>
<evidence type="ECO:0000313" key="2">
    <source>
        <dbReference type="EMBL" id="ORB13319.1"/>
    </source>
</evidence>
<reference evidence="2 3" key="1">
    <citation type="submission" date="2017-02" db="EMBL/GenBank/DDBJ databases">
        <title>The new phylogeny of genus Mycobacterium.</title>
        <authorList>
            <person name="Tortoli E."/>
            <person name="Trovato A."/>
            <person name="Cirillo D.M."/>
        </authorList>
    </citation>
    <scope>NUCLEOTIDE SEQUENCE [LARGE SCALE GENOMIC DNA]</scope>
    <source>
        <strain evidence="2 3">DSM 45145</strain>
    </source>
</reference>
<name>A0ABX3T355_9MYCO</name>